<protein>
    <submittedName>
        <fullName evidence="2">Uncharacterized protein</fullName>
    </submittedName>
</protein>
<dbReference type="Proteomes" id="UP000596092">
    <property type="component" value="Chromosome"/>
</dbReference>
<dbReference type="EMBL" id="CP054140">
    <property type="protein sequence ID" value="QQG66348.1"/>
    <property type="molecule type" value="Genomic_DNA"/>
</dbReference>
<evidence type="ECO:0000313" key="2">
    <source>
        <dbReference type="EMBL" id="QQG66348.1"/>
    </source>
</evidence>
<dbReference type="RefSeq" id="WP_199262425.1">
    <property type="nucleotide sequence ID" value="NZ_CP054140.1"/>
</dbReference>
<keyword evidence="1" id="KW-0175">Coiled coil</keyword>
<organism evidence="2 3">
    <name type="scientific">Desulfobulbus oligotrophicus</name>
    <dbReference type="NCBI Taxonomy" id="1909699"/>
    <lineage>
        <taxon>Bacteria</taxon>
        <taxon>Pseudomonadati</taxon>
        <taxon>Thermodesulfobacteriota</taxon>
        <taxon>Desulfobulbia</taxon>
        <taxon>Desulfobulbales</taxon>
        <taxon>Desulfobulbaceae</taxon>
        <taxon>Desulfobulbus</taxon>
    </lineage>
</organism>
<reference evidence="2 3" key="1">
    <citation type="submission" date="2020-05" db="EMBL/GenBank/DDBJ databases">
        <title>Complete genome of Desulfobulbus oligotrophicus.</title>
        <authorList>
            <person name="Podar M."/>
        </authorList>
    </citation>
    <scope>NUCLEOTIDE SEQUENCE [LARGE SCALE GENOMIC DNA]</scope>
    <source>
        <strain evidence="2 3">Prop6</strain>
    </source>
</reference>
<proteinExistence type="predicted"/>
<accession>A0A7T6ARB3</accession>
<name>A0A7T6ARB3_9BACT</name>
<feature type="coiled-coil region" evidence="1">
    <location>
        <begin position="162"/>
        <end position="189"/>
    </location>
</feature>
<sequence>MTAEPEVFKSRKEAHTRLSMDEERFKKLLDRAVGRDKSELILVRDVHVTAMEAYGKAPTRQTKDNWDAARSALEETVERLLAKYLPDEQPPPEGERFANRKQALNWLRAQGYKVSQGKFYQDCEAGFPALHRDGTVSRYQVMQYGQQVDVSTRSETRFDQSARREDLEIRKLEAEVREKESKARREDSRWLLKEDAWAAVAALLSTLQDGIYHHLHEGQGLLVHLAGGTPDREPEVCEAMMELVGKAFNELAGERLEGTFVEDIADESTIGEDGDDVE</sequence>
<dbReference type="AlphaFoldDB" id="A0A7T6ARB3"/>
<evidence type="ECO:0000313" key="3">
    <source>
        <dbReference type="Proteomes" id="UP000596092"/>
    </source>
</evidence>
<keyword evidence="3" id="KW-1185">Reference proteome</keyword>
<dbReference type="KEGG" id="dog:HP555_10955"/>
<evidence type="ECO:0000256" key="1">
    <source>
        <dbReference type="SAM" id="Coils"/>
    </source>
</evidence>
<gene>
    <name evidence="2" type="ORF">HP555_10955</name>
</gene>